<proteinExistence type="predicted"/>
<protein>
    <submittedName>
        <fullName evidence="1">Uncharacterized protein</fullName>
    </submittedName>
</protein>
<evidence type="ECO:0000313" key="1">
    <source>
        <dbReference type="EMBL" id="KAJ7514807.1"/>
    </source>
</evidence>
<name>A0ACC2AB98_DIPCM</name>
<gene>
    <name evidence="1" type="ORF">O6H91_23G060000</name>
</gene>
<dbReference type="Proteomes" id="UP001162992">
    <property type="component" value="Chromosome 23"/>
</dbReference>
<dbReference type="EMBL" id="CM055114">
    <property type="protein sequence ID" value="KAJ7514807.1"/>
    <property type="molecule type" value="Genomic_DNA"/>
</dbReference>
<comment type="caution">
    <text evidence="1">The sequence shown here is derived from an EMBL/GenBank/DDBJ whole genome shotgun (WGS) entry which is preliminary data.</text>
</comment>
<organism evidence="1 2">
    <name type="scientific">Diphasiastrum complanatum</name>
    <name type="common">Issler's clubmoss</name>
    <name type="synonym">Lycopodium complanatum</name>
    <dbReference type="NCBI Taxonomy" id="34168"/>
    <lineage>
        <taxon>Eukaryota</taxon>
        <taxon>Viridiplantae</taxon>
        <taxon>Streptophyta</taxon>
        <taxon>Embryophyta</taxon>
        <taxon>Tracheophyta</taxon>
        <taxon>Lycopodiopsida</taxon>
        <taxon>Lycopodiales</taxon>
        <taxon>Lycopodiaceae</taxon>
        <taxon>Lycopodioideae</taxon>
        <taxon>Diphasiastrum</taxon>
    </lineage>
</organism>
<evidence type="ECO:0000313" key="2">
    <source>
        <dbReference type="Proteomes" id="UP001162992"/>
    </source>
</evidence>
<reference evidence="2" key="1">
    <citation type="journal article" date="2024" name="Proc. Natl. Acad. Sci. U.S.A.">
        <title>Extraordinary preservation of gene collinearity over three hundred million years revealed in homosporous lycophytes.</title>
        <authorList>
            <person name="Li C."/>
            <person name="Wickell D."/>
            <person name="Kuo L.Y."/>
            <person name="Chen X."/>
            <person name="Nie B."/>
            <person name="Liao X."/>
            <person name="Peng D."/>
            <person name="Ji J."/>
            <person name="Jenkins J."/>
            <person name="Williams M."/>
            <person name="Shu S."/>
            <person name="Plott C."/>
            <person name="Barry K."/>
            <person name="Rajasekar S."/>
            <person name="Grimwood J."/>
            <person name="Han X."/>
            <person name="Sun S."/>
            <person name="Hou Z."/>
            <person name="He W."/>
            <person name="Dai G."/>
            <person name="Sun C."/>
            <person name="Schmutz J."/>
            <person name="Leebens-Mack J.H."/>
            <person name="Li F.W."/>
            <person name="Wang L."/>
        </authorList>
    </citation>
    <scope>NUCLEOTIDE SEQUENCE [LARGE SCALE GENOMIC DNA]</scope>
    <source>
        <strain evidence="2">cv. PW_Plant_1</strain>
    </source>
</reference>
<keyword evidence="2" id="KW-1185">Reference proteome</keyword>
<sequence length="117" mass="13142">MDGSEKMGVDRKMRRSTRWRSLHDSLLLELLLAMAVEGFGTRLTIVESSGCLASGLGLVRVEVGMICKLFRLQIVEFASVLLQLCAKKIQEHWFTNIRGVQLPIRNSCLAGVCSKYR</sequence>
<accession>A0ACC2AB98</accession>